<dbReference type="Pfam" id="PF00536">
    <property type="entry name" value="SAM_1"/>
    <property type="match status" value="1"/>
</dbReference>
<dbReference type="AlphaFoldDB" id="A0A9Q0P362"/>
<keyword evidence="4" id="KW-1185">Reference proteome</keyword>
<gene>
    <name evidence="3" type="ORF">OIU79_020296</name>
</gene>
<dbReference type="Proteomes" id="UP001151532">
    <property type="component" value="Chromosome 14"/>
</dbReference>
<comment type="caution">
    <text evidence="3">The sequence shown here is derived from an EMBL/GenBank/DDBJ whole genome shotgun (WGS) entry which is preliminary data.</text>
</comment>
<sequence length="240" mass="26599">MAIPLSTPLAAVKLPAKGETILQLLLETCYHEVLEDAYLLVLILKTATKGPRLDDKWEHDLYEDNGPCASNRKIDARDLRLKLQRNSLLQASPGSGAWDLREKLSGTMNSQPLNADPPKIAVAKLTRKSVAVEAPEPEVKKTAIVASKKRSQRKSDSSVDGFLQSLGLEKYLITFQAEEVDMTALVHMTDEDLKALGIPMGPRKKILLADFTFSWLIIVKPGSVRQRLLITSNECFLPLI</sequence>
<reference evidence="3" key="1">
    <citation type="submission" date="2022-11" db="EMBL/GenBank/DDBJ databases">
        <authorList>
            <person name="Hyden B.L."/>
            <person name="Feng K."/>
            <person name="Yates T."/>
            <person name="Jawdy S."/>
            <person name="Smart L.B."/>
            <person name="Muchero W."/>
        </authorList>
    </citation>
    <scope>NUCLEOTIDE SEQUENCE</scope>
    <source>
        <tissue evidence="3">Shoot tip</tissue>
    </source>
</reference>
<feature type="domain" description="SAM" evidence="2">
    <location>
        <begin position="154"/>
        <end position="211"/>
    </location>
</feature>
<dbReference type="SMART" id="SM00454">
    <property type="entry name" value="SAM"/>
    <property type="match status" value="1"/>
</dbReference>
<organism evidence="3 4">
    <name type="scientific">Salix purpurea</name>
    <name type="common">Purple osier willow</name>
    <dbReference type="NCBI Taxonomy" id="77065"/>
    <lineage>
        <taxon>Eukaryota</taxon>
        <taxon>Viridiplantae</taxon>
        <taxon>Streptophyta</taxon>
        <taxon>Embryophyta</taxon>
        <taxon>Tracheophyta</taxon>
        <taxon>Spermatophyta</taxon>
        <taxon>Magnoliopsida</taxon>
        <taxon>eudicotyledons</taxon>
        <taxon>Gunneridae</taxon>
        <taxon>Pentapetalae</taxon>
        <taxon>rosids</taxon>
        <taxon>fabids</taxon>
        <taxon>Malpighiales</taxon>
        <taxon>Salicaceae</taxon>
        <taxon>Saliceae</taxon>
        <taxon>Salix</taxon>
    </lineage>
</organism>
<evidence type="ECO:0000313" key="3">
    <source>
        <dbReference type="EMBL" id="KAJ6680772.1"/>
    </source>
</evidence>
<dbReference type="OrthoDB" id="76949at2759"/>
<dbReference type="PROSITE" id="PS50105">
    <property type="entry name" value="SAM_DOMAIN"/>
    <property type="match status" value="1"/>
</dbReference>
<dbReference type="FunFam" id="1.10.150.50:FF:000077">
    <property type="entry name" value="DDHD domain-containing 2"/>
    <property type="match status" value="1"/>
</dbReference>
<dbReference type="PANTHER" id="PTHR10627:SF74">
    <property type="entry name" value="OS08G0526500 PROTEIN"/>
    <property type="match status" value="1"/>
</dbReference>
<dbReference type="EMBL" id="JAPFFK010000020">
    <property type="protein sequence ID" value="KAJ6680772.1"/>
    <property type="molecule type" value="Genomic_DNA"/>
</dbReference>
<evidence type="ECO:0000259" key="2">
    <source>
        <dbReference type="PROSITE" id="PS50105"/>
    </source>
</evidence>
<dbReference type="CDD" id="cd09487">
    <property type="entry name" value="SAM_superfamily"/>
    <property type="match status" value="1"/>
</dbReference>
<reference evidence="3" key="2">
    <citation type="journal article" date="2023" name="Int. J. Mol. Sci.">
        <title>De Novo Assembly and Annotation of 11 Diverse Shrub Willow (Salix) Genomes Reveals Novel Gene Organization in Sex-Linked Regions.</title>
        <authorList>
            <person name="Hyden B."/>
            <person name="Feng K."/>
            <person name="Yates T.B."/>
            <person name="Jawdy S."/>
            <person name="Cereghino C."/>
            <person name="Smart L.B."/>
            <person name="Muchero W."/>
        </authorList>
    </citation>
    <scope>NUCLEOTIDE SEQUENCE</scope>
    <source>
        <tissue evidence="3">Shoot tip</tissue>
    </source>
</reference>
<name>A0A9Q0P362_SALPP</name>
<dbReference type="Gene3D" id="1.10.150.50">
    <property type="entry name" value="Transcription Factor, Ets-1"/>
    <property type="match status" value="1"/>
</dbReference>
<accession>A0A9Q0P362</accession>
<keyword evidence="1" id="KW-0677">Repeat</keyword>
<dbReference type="InterPro" id="IPR001660">
    <property type="entry name" value="SAM"/>
</dbReference>
<evidence type="ECO:0000256" key="1">
    <source>
        <dbReference type="ARBA" id="ARBA00022737"/>
    </source>
</evidence>
<dbReference type="SUPFAM" id="SSF47769">
    <property type="entry name" value="SAM/Pointed domain"/>
    <property type="match status" value="1"/>
</dbReference>
<dbReference type="InterPro" id="IPR013761">
    <property type="entry name" value="SAM/pointed_sf"/>
</dbReference>
<protein>
    <recommendedName>
        <fullName evidence="2">SAM domain-containing protein</fullName>
    </recommendedName>
</protein>
<dbReference type="PANTHER" id="PTHR10627">
    <property type="entry name" value="SCP160"/>
    <property type="match status" value="1"/>
</dbReference>
<evidence type="ECO:0000313" key="4">
    <source>
        <dbReference type="Proteomes" id="UP001151532"/>
    </source>
</evidence>
<proteinExistence type="predicted"/>